<dbReference type="WBParaSite" id="ES5_v2.g19280.t1">
    <property type="protein sequence ID" value="ES5_v2.g19280.t1"/>
    <property type="gene ID" value="ES5_v2.g19280"/>
</dbReference>
<reference evidence="2" key="1">
    <citation type="submission" date="2022-11" db="UniProtKB">
        <authorList>
            <consortium name="WormBaseParasite"/>
        </authorList>
    </citation>
    <scope>IDENTIFICATION</scope>
</reference>
<accession>A0AC34FQ88</accession>
<sequence>MNSTQIEIPILMRWKISKEEIQIRLQKRSILGKIVKLEEVAGILYGIMINKNEKNQIYVYLGFSMKESTTINADFEISIVPSNNFEFIDKFTFKENNQKMGEVLCTYDELFDPANNYFIDGYIYFTLEGILSVERKQQKEVSFESQIKNPNNLGELLWNRDDKDFDIITADKKVVNVHKLVIAAKSPVFDKMIQSGLRESKENQVLIADFDFEIVEIAIKYCYGIQINDSLNYLNGIKLLQFSDKYDISDLKDSMEEYLFKQKSPMNVCEIVNGSIISNSIKLRQKCFDYMLECMKSSIFINGLDILDKDFALKLLKACFLS</sequence>
<name>A0AC34FQ88_9BILA</name>
<organism evidence="1 2">
    <name type="scientific">Panagrolaimus sp. ES5</name>
    <dbReference type="NCBI Taxonomy" id="591445"/>
    <lineage>
        <taxon>Eukaryota</taxon>
        <taxon>Metazoa</taxon>
        <taxon>Ecdysozoa</taxon>
        <taxon>Nematoda</taxon>
        <taxon>Chromadorea</taxon>
        <taxon>Rhabditida</taxon>
        <taxon>Tylenchina</taxon>
        <taxon>Panagrolaimomorpha</taxon>
        <taxon>Panagrolaimoidea</taxon>
        <taxon>Panagrolaimidae</taxon>
        <taxon>Panagrolaimus</taxon>
    </lineage>
</organism>
<evidence type="ECO:0000313" key="1">
    <source>
        <dbReference type="Proteomes" id="UP000887579"/>
    </source>
</evidence>
<protein>
    <submittedName>
        <fullName evidence="2">BTB domain-containing protein</fullName>
    </submittedName>
</protein>
<dbReference type="Proteomes" id="UP000887579">
    <property type="component" value="Unplaced"/>
</dbReference>
<proteinExistence type="predicted"/>
<evidence type="ECO:0000313" key="2">
    <source>
        <dbReference type="WBParaSite" id="ES5_v2.g19280.t1"/>
    </source>
</evidence>